<dbReference type="CDD" id="cd06464">
    <property type="entry name" value="ACD_sHsps-like"/>
    <property type="match status" value="1"/>
</dbReference>
<dbReference type="Proteomes" id="UP001163823">
    <property type="component" value="Chromosome 1"/>
</dbReference>
<dbReference type="AlphaFoldDB" id="A0AAD7VNE3"/>
<dbReference type="Gene3D" id="2.60.40.790">
    <property type="match status" value="1"/>
</dbReference>
<evidence type="ECO:0000313" key="9">
    <source>
        <dbReference type="EMBL" id="KAJ7982491.1"/>
    </source>
</evidence>
<feature type="region of interest" description="Disordered" evidence="6">
    <location>
        <begin position="118"/>
        <end position="207"/>
    </location>
</feature>
<keyword evidence="7" id="KW-1133">Transmembrane helix</keyword>
<dbReference type="GO" id="GO:0005886">
    <property type="term" value="C:plasma membrane"/>
    <property type="evidence" value="ECO:0007669"/>
    <property type="project" value="UniProtKB-SubCell"/>
</dbReference>
<dbReference type="PROSITE" id="PS01031">
    <property type="entry name" value="SHSP"/>
    <property type="match status" value="1"/>
</dbReference>
<evidence type="ECO:0000256" key="7">
    <source>
        <dbReference type="SAM" id="Phobius"/>
    </source>
</evidence>
<sequence length="286" mass="31886">MAMRQRSSTVTAWPQLDERLLDEDFQPKSEMKEDNESHIVLLQLPGFEKDMIKIICVHSSHVVRVLGERSIENNKWIHFNQAFPIPDNCDIDKIYGLFKRGILTVKLPKKIVSSNIAPKEVKTKQEPPTTSKPDPAAELPKPELVEKKLNPPKSSSITDIKHKKAPLLSSPPEPNADFKPQKGQQEIPTLTSEISIPKTSEKDKDKFSVTDEGKDLIDAKGKVVTKELIASASDAITRRAKSLNDEDKKMLVNVGAAILVIVSLSWAFISSSYGKSEKISASNYFT</sequence>
<keyword evidence="2" id="KW-1003">Cell membrane</keyword>
<proteinExistence type="inferred from homology"/>
<organism evidence="9 10">
    <name type="scientific">Quillaja saponaria</name>
    <name type="common">Soap bark tree</name>
    <dbReference type="NCBI Taxonomy" id="32244"/>
    <lineage>
        <taxon>Eukaryota</taxon>
        <taxon>Viridiplantae</taxon>
        <taxon>Streptophyta</taxon>
        <taxon>Embryophyta</taxon>
        <taxon>Tracheophyta</taxon>
        <taxon>Spermatophyta</taxon>
        <taxon>Magnoliopsida</taxon>
        <taxon>eudicotyledons</taxon>
        <taxon>Gunneridae</taxon>
        <taxon>Pentapetalae</taxon>
        <taxon>rosids</taxon>
        <taxon>fabids</taxon>
        <taxon>Fabales</taxon>
        <taxon>Quillajaceae</taxon>
        <taxon>Quillaja</taxon>
    </lineage>
</organism>
<dbReference type="EMBL" id="JARAOO010000001">
    <property type="protein sequence ID" value="KAJ7982491.1"/>
    <property type="molecule type" value="Genomic_DNA"/>
</dbReference>
<dbReference type="GO" id="GO:0034605">
    <property type="term" value="P:cellular response to heat"/>
    <property type="evidence" value="ECO:0007669"/>
    <property type="project" value="TreeGrafter"/>
</dbReference>
<evidence type="ECO:0000256" key="6">
    <source>
        <dbReference type="SAM" id="MobiDB-lite"/>
    </source>
</evidence>
<evidence type="ECO:0000259" key="8">
    <source>
        <dbReference type="PROSITE" id="PS01031"/>
    </source>
</evidence>
<keyword evidence="3" id="KW-0611">Plant defense</keyword>
<dbReference type="SUPFAM" id="SSF49764">
    <property type="entry name" value="HSP20-like chaperones"/>
    <property type="match status" value="1"/>
</dbReference>
<evidence type="ECO:0000256" key="4">
    <source>
        <dbReference type="PROSITE-ProRule" id="PRU00285"/>
    </source>
</evidence>
<evidence type="ECO:0000256" key="5">
    <source>
        <dbReference type="RuleBase" id="RU003616"/>
    </source>
</evidence>
<dbReference type="Pfam" id="PF00011">
    <property type="entry name" value="HSP20"/>
    <property type="match status" value="1"/>
</dbReference>
<feature type="compositionally biased region" description="Basic and acidic residues" evidence="6">
    <location>
        <begin position="140"/>
        <end position="149"/>
    </location>
</feature>
<reference evidence="9 10" key="1">
    <citation type="journal article" date="2023" name="Science">
        <title>Elucidation of the pathway for biosynthesis of saponin adjuvants from the soapbark tree.</title>
        <authorList>
            <person name="Reed J."/>
            <person name="Orme A."/>
            <person name="El-Demerdash A."/>
            <person name="Owen C."/>
            <person name="Martin L.B.B."/>
            <person name="Misra R.C."/>
            <person name="Kikuchi S."/>
            <person name="Rejzek M."/>
            <person name="Martin A.C."/>
            <person name="Harkess A."/>
            <person name="Leebens-Mack J."/>
            <person name="Louveau T."/>
            <person name="Stephenson M.J."/>
            <person name="Osbourn A."/>
        </authorList>
    </citation>
    <scope>NUCLEOTIDE SEQUENCE [LARGE SCALE GENOMIC DNA]</scope>
    <source>
        <strain evidence="9">S10</strain>
    </source>
</reference>
<comment type="similarity">
    <text evidence="4 5">Belongs to the small heat shock protein (HSP20) family.</text>
</comment>
<evidence type="ECO:0000256" key="3">
    <source>
        <dbReference type="ARBA" id="ARBA00022821"/>
    </source>
</evidence>
<dbReference type="PANTHER" id="PTHR43670:SF114">
    <property type="entry name" value="OS05G0592000 PROTEIN"/>
    <property type="match status" value="1"/>
</dbReference>
<dbReference type="InterPro" id="IPR002068">
    <property type="entry name" value="A-crystallin/Hsp20_dom"/>
</dbReference>
<feature type="transmembrane region" description="Helical" evidence="7">
    <location>
        <begin position="250"/>
        <end position="269"/>
    </location>
</feature>
<protein>
    <submittedName>
        <fullName evidence="9">Inactive protein RESTRICTED TEV MOVEMENT 2-like</fullName>
    </submittedName>
</protein>
<name>A0AAD7VNE3_QUISA</name>
<comment type="caution">
    <text evidence="9">The sequence shown here is derived from an EMBL/GenBank/DDBJ whole genome shotgun (WGS) entry which is preliminary data.</text>
</comment>
<feature type="compositionally biased region" description="Polar residues" evidence="6">
    <location>
        <begin position="182"/>
        <end position="198"/>
    </location>
</feature>
<dbReference type="PANTHER" id="PTHR43670">
    <property type="entry name" value="HEAT SHOCK PROTEIN 26"/>
    <property type="match status" value="1"/>
</dbReference>
<evidence type="ECO:0000256" key="2">
    <source>
        <dbReference type="ARBA" id="ARBA00022475"/>
    </source>
</evidence>
<keyword evidence="7" id="KW-0812">Transmembrane</keyword>
<evidence type="ECO:0000313" key="10">
    <source>
        <dbReference type="Proteomes" id="UP001163823"/>
    </source>
</evidence>
<gene>
    <name evidence="9" type="ORF">O6P43_001611</name>
</gene>
<keyword evidence="10" id="KW-1185">Reference proteome</keyword>
<comment type="subcellular location">
    <subcellularLocation>
        <location evidence="1">Cell membrane</location>
        <topology evidence="1">Single-pass membrane protein</topology>
    </subcellularLocation>
</comment>
<dbReference type="KEGG" id="qsa:O6P43_001611"/>
<accession>A0AAD7VNE3</accession>
<evidence type="ECO:0000256" key="1">
    <source>
        <dbReference type="ARBA" id="ARBA00004162"/>
    </source>
</evidence>
<keyword evidence="7" id="KW-0472">Membrane</keyword>
<dbReference type="InterPro" id="IPR008978">
    <property type="entry name" value="HSP20-like_chaperone"/>
</dbReference>
<dbReference type="GO" id="GO:0006952">
    <property type="term" value="P:defense response"/>
    <property type="evidence" value="ECO:0007669"/>
    <property type="project" value="UniProtKB-KW"/>
</dbReference>
<feature type="domain" description="SHSP" evidence="8">
    <location>
        <begin position="20"/>
        <end position="124"/>
    </location>
</feature>